<sequence>MKYYKGYIALSTVLITLALVILIGVSTSLLSINDLLSSDSGQKSNTAVNLVEACIEDALLQLNNENSIDSSIVLPNGNCSVTIISSTGGFWDFTVSTDQEGFYKSVRVKATVGEYVSVNSWLDV</sequence>
<proteinExistence type="predicted"/>
<gene>
    <name evidence="1" type="ORF">US67_C0007G0004</name>
</gene>
<dbReference type="EMBL" id="LBTW01000007">
    <property type="protein sequence ID" value="KKQ50292.1"/>
    <property type="molecule type" value="Genomic_DNA"/>
</dbReference>
<reference evidence="1 2" key="1">
    <citation type="journal article" date="2015" name="Nature">
        <title>rRNA introns, odd ribosomes, and small enigmatic genomes across a large radiation of phyla.</title>
        <authorList>
            <person name="Brown C.T."/>
            <person name="Hug L.A."/>
            <person name="Thomas B.C."/>
            <person name="Sharon I."/>
            <person name="Castelle C.J."/>
            <person name="Singh A."/>
            <person name="Wilkins M.J."/>
            <person name="Williams K.H."/>
            <person name="Banfield J.F."/>
        </authorList>
    </citation>
    <scope>NUCLEOTIDE SEQUENCE [LARGE SCALE GENOMIC DNA]</scope>
</reference>
<organism evidence="1 2">
    <name type="scientific">Candidatus Woesebacteria bacterium GW2011_GWD1_38_10</name>
    <dbReference type="NCBI Taxonomy" id="1618592"/>
    <lineage>
        <taxon>Bacteria</taxon>
        <taxon>Candidatus Woeseibacteriota</taxon>
    </lineage>
</organism>
<comment type="caution">
    <text evidence="1">The sequence shown here is derived from an EMBL/GenBank/DDBJ whole genome shotgun (WGS) entry which is preliminary data.</text>
</comment>
<accession>A0A0G0I6X6</accession>
<protein>
    <submittedName>
        <fullName evidence="1">Uncharacterized protein</fullName>
    </submittedName>
</protein>
<dbReference type="AlphaFoldDB" id="A0A0G0I6X6"/>
<name>A0A0G0I6X6_9BACT</name>
<evidence type="ECO:0000313" key="2">
    <source>
        <dbReference type="Proteomes" id="UP000034366"/>
    </source>
</evidence>
<evidence type="ECO:0000313" key="1">
    <source>
        <dbReference type="EMBL" id="KKQ50292.1"/>
    </source>
</evidence>
<dbReference type="Proteomes" id="UP000034366">
    <property type="component" value="Unassembled WGS sequence"/>
</dbReference>